<gene>
    <name evidence="9" type="ORF">HINF_LOCUS23969</name>
    <name evidence="10" type="ORF">HINF_LOCUS52963</name>
</gene>
<dbReference type="EMBL" id="CATOUU010000635">
    <property type="protein sequence ID" value="CAI9936324.1"/>
    <property type="molecule type" value="Genomic_DNA"/>
</dbReference>
<dbReference type="GO" id="GO:0019706">
    <property type="term" value="F:protein-cysteine S-palmitoyltransferase activity"/>
    <property type="evidence" value="ECO:0007669"/>
    <property type="project" value="UniProtKB-EC"/>
</dbReference>
<dbReference type="Proteomes" id="UP001642409">
    <property type="component" value="Unassembled WGS sequence"/>
</dbReference>
<dbReference type="GO" id="GO:0016020">
    <property type="term" value="C:membrane"/>
    <property type="evidence" value="ECO:0007669"/>
    <property type="project" value="UniProtKB-SubCell"/>
</dbReference>
<proteinExistence type="inferred from homology"/>
<feature type="domain" description="Palmitoyltransferase DHHC" evidence="8">
    <location>
        <begin position="102"/>
        <end position="167"/>
    </location>
</feature>
<evidence type="ECO:0000259" key="8">
    <source>
        <dbReference type="Pfam" id="PF01529"/>
    </source>
</evidence>
<comment type="subcellular location">
    <subcellularLocation>
        <location evidence="1">Membrane</location>
        <topology evidence="1">Multi-pass membrane protein</topology>
    </subcellularLocation>
</comment>
<feature type="transmembrane region" description="Helical" evidence="7">
    <location>
        <begin position="148"/>
        <end position="167"/>
    </location>
</feature>
<feature type="transmembrane region" description="Helical" evidence="7">
    <location>
        <begin position="61"/>
        <end position="79"/>
    </location>
</feature>
<comment type="domain">
    <text evidence="7">The DHHC domain is required for palmitoyltransferase activity.</text>
</comment>
<keyword evidence="2 7" id="KW-0808">Transferase</keyword>
<evidence type="ECO:0000313" key="9">
    <source>
        <dbReference type="EMBL" id="CAI9936324.1"/>
    </source>
</evidence>
<comment type="catalytic activity">
    <reaction evidence="7">
        <text>L-cysteinyl-[protein] + hexadecanoyl-CoA = S-hexadecanoyl-L-cysteinyl-[protein] + CoA</text>
        <dbReference type="Rhea" id="RHEA:36683"/>
        <dbReference type="Rhea" id="RHEA-COMP:10131"/>
        <dbReference type="Rhea" id="RHEA-COMP:11032"/>
        <dbReference type="ChEBI" id="CHEBI:29950"/>
        <dbReference type="ChEBI" id="CHEBI:57287"/>
        <dbReference type="ChEBI" id="CHEBI:57379"/>
        <dbReference type="ChEBI" id="CHEBI:74151"/>
        <dbReference type="EC" id="2.3.1.225"/>
    </reaction>
</comment>
<dbReference type="Pfam" id="PF01529">
    <property type="entry name" value="DHHC"/>
    <property type="match status" value="1"/>
</dbReference>
<evidence type="ECO:0000256" key="4">
    <source>
        <dbReference type="ARBA" id="ARBA00022989"/>
    </source>
</evidence>
<keyword evidence="3 7" id="KW-0812">Transmembrane</keyword>
<comment type="similarity">
    <text evidence="7">Belongs to the DHHC palmitoyltransferase family.</text>
</comment>
<dbReference type="AlphaFoldDB" id="A0AA86U160"/>
<name>A0AA86U160_9EUKA</name>
<evidence type="ECO:0000256" key="6">
    <source>
        <dbReference type="ARBA" id="ARBA00023315"/>
    </source>
</evidence>
<sequence>MSTIAEMNYAKQYGPPKSSNIFLLSVIFTQFFHVSLQLSGFYTIASYIFSKSLNHSKSFQLILFAVLTYLLISYYSSWYQTARTDPGHVKIVTSQFQVSQESGLWCKKCSTLRPARSHHCKYCKKCIENFDHHCVWALNCVGRRNKCYFYKFVVFTLIDSVWAAVCARKMPYISKFRKICNYFPVLFSVTMVIQHTAQICMDQTSIEARAEKLKMHGTSVRNNVHAVLSKNWLSFLLIPGKQIKYPNLLLNENLC</sequence>
<dbReference type="PANTHER" id="PTHR12246">
    <property type="entry name" value="PALMITOYLTRANSFERASE ZDHHC16"/>
    <property type="match status" value="1"/>
</dbReference>
<dbReference type="InterPro" id="IPR001594">
    <property type="entry name" value="Palmitoyltrfase_DHHC"/>
</dbReference>
<reference evidence="9" key="1">
    <citation type="submission" date="2023-06" db="EMBL/GenBank/DDBJ databases">
        <authorList>
            <person name="Kurt Z."/>
        </authorList>
    </citation>
    <scope>NUCLEOTIDE SEQUENCE</scope>
</reference>
<accession>A0AA86U160</accession>
<reference evidence="10 11" key="2">
    <citation type="submission" date="2024-07" db="EMBL/GenBank/DDBJ databases">
        <authorList>
            <person name="Akdeniz Z."/>
        </authorList>
    </citation>
    <scope>NUCLEOTIDE SEQUENCE [LARGE SCALE GENOMIC DNA]</scope>
</reference>
<dbReference type="EC" id="2.3.1.225" evidence="7"/>
<dbReference type="PROSITE" id="PS50216">
    <property type="entry name" value="DHHC"/>
    <property type="match status" value="1"/>
</dbReference>
<evidence type="ECO:0000256" key="5">
    <source>
        <dbReference type="ARBA" id="ARBA00023136"/>
    </source>
</evidence>
<evidence type="ECO:0000256" key="1">
    <source>
        <dbReference type="ARBA" id="ARBA00004141"/>
    </source>
</evidence>
<evidence type="ECO:0000313" key="11">
    <source>
        <dbReference type="Proteomes" id="UP001642409"/>
    </source>
</evidence>
<keyword evidence="4 7" id="KW-1133">Transmembrane helix</keyword>
<protein>
    <recommendedName>
        <fullName evidence="7">Palmitoyltransferase</fullName>
        <ecNumber evidence="7">2.3.1.225</ecNumber>
    </recommendedName>
</protein>
<comment type="caution">
    <text evidence="9">The sequence shown here is derived from an EMBL/GenBank/DDBJ whole genome shotgun (WGS) entry which is preliminary data.</text>
</comment>
<evidence type="ECO:0000256" key="7">
    <source>
        <dbReference type="RuleBase" id="RU079119"/>
    </source>
</evidence>
<organism evidence="9">
    <name type="scientific">Hexamita inflata</name>
    <dbReference type="NCBI Taxonomy" id="28002"/>
    <lineage>
        <taxon>Eukaryota</taxon>
        <taxon>Metamonada</taxon>
        <taxon>Diplomonadida</taxon>
        <taxon>Hexamitidae</taxon>
        <taxon>Hexamitinae</taxon>
        <taxon>Hexamita</taxon>
    </lineage>
</organism>
<evidence type="ECO:0000256" key="3">
    <source>
        <dbReference type="ARBA" id="ARBA00022692"/>
    </source>
</evidence>
<keyword evidence="5 7" id="KW-0472">Membrane</keyword>
<evidence type="ECO:0000256" key="2">
    <source>
        <dbReference type="ARBA" id="ARBA00022679"/>
    </source>
</evidence>
<keyword evidence="11" id="KW-1185">Reference proteome</keyword>
<dbReference type="EMBL" id="CAXDID020000267">
    <property type="protein sequence ID" value="CAL6067313.1"/>
    <property type="molecule type" value="Genomic_DNA"/>
</dbReference>
<dbReference type="InterPro" id="IPR039859">
    <property type="entry name" value="PFA4/ZDH16/20/ERF2-like"/>
</dbReference>
<keyword evidence="6 7" id="KW-0012">Acyltransferase</keyword>
<feature type="transmembrane region" description="Helical" evidence="7">
    <location>
        <begin position="20"/>
        <end position="49"/>
    </location>
</feature>
<evidence type="ECO:0000313" key="10">
    <source>
        <dbReference type="EMBL" id="CAL6067313.1"/>
    </source>
</evidence>